<evidence type="ECO:0000256" key="3">
    <source>
        <dbReference type="SAM" id="SignalP"/>
    </source>
</evidence>
<keyword evidence="1" id="KW-0472">Membrane</keyword>
<evidence type="ECO:0000259" key="4">
    <source>
        <dbReference type="PROSITE" id="PS51123"/>
    </source>
</evidence>
<dbReference type="PANTHER" id="PTHR30329">
    <property type="entry name" value="STATOR ELEMENT OF FLAGELLAR MOTOR COMPLEX"/>
    <property type="match status" value="1"/>
</dbReference>
<dbReference type="Proteomes" id="UP001139031">
    <property type="component" value="Unassembled WGS sequence"/>
</dbReference>
<dbReference type="InterPro" id="IPR036737">
    <property type="entry name" value="OmpA-like_sf"/>
</dbReference>
<accession>A0ABS7TJH3</accession>
<dbReference type="RefSeq" id="WP_224190124.1">
    <property type="nucleotide sequence ID" value="NZ_JAIRAU010000001.1"/>
</dbReference>
<keyword evidence="3" id="KW-0732">Signal</keyword>
<comment type="caution">
    <text evidence="5">The sequence shown here is derived from an EMBL/GenBank/DDBJ whole genome shotgun (WGS) entry which is preliminary data.</text>
</comment>
<dbReference type="PROSITE" id="PS51123">
    <property type="entry name" value="OMPA_2"/>
    <property type="match status" value="1"/>
</dbReference>
<name>A0ABS7TJH3_9BACT</name>
<evidence type="ECO:0000256" key="1">
    <source>
        <dbReference type="PROSITE-ProRule" id="PRU00473"/>
    </source>
</evidence>
<reference evidence="5" key="1">
    <citation type="submission" date="2021-08" db="EMBL/GenBank/DDBJ databases">
        <authorList>
            <person name="Stevens D.C."/>
        </authorList>
    </citation>
    <scope>NUCLEOTIDE SEQUENCE</scope>
    <source>
        <strain evidence="5">DSM 53165</strain>
    </source>
</reference>
<dbReference type="CDD" id="cd07185">
    <property type="entry name" value="OmpA_C-like"/>
    <property type="match status" value="1"/>
</dbReference>
<dbReference type="Gene3D" id="3.30.1330.60">
    <property type="entry name" value="OmpA-like domain"/>
    <property type="match status" value="1"/>
</dbReference>
<keyword evidence="6" id="KW-1185">Reference proteome</keyword>
<dbReference type="InterPro" id="IPR006665">
    <property type="entry name" value="OmpA-like"/>
</dbReference>
<gene>
    <name evidence="5" type="ORF">K7C98_03835</name>
</gene>
<dbReference type="EMBL" id="JAIRAU010000001">
    <property type="protein sequence ID" value="MBZ5708374.1"/>
    <property type="molecule type" value="Genomic_DNA"/>
</dbReference>
<protein>
    <submittedName>
        <fullName evidence="5">OmpA family protein</fullName>
    </submittedName>
</protein>
<dbReference type="InterPro" id="IPR050330">
    <property type="entry name" value="Bact_OuterMem_StrucFunc"/>
</dbReference>
<evidence type="ECO:0000313" key="5">
    <source>
        <dbReference type="EMBL" id="MBZ5708374.1"/>
    </source>
</evidence>
<evidence type="ECO:0000256" key="2">
    <source>
        <dbReference type="SAM" id="MobiDB-lite"/>
    </source>
</evidence>
<dbReference type="PROSITE" id="PS51257">
    <property type="entry name" value="PROKAR_LIPOPROTEIN"/>
    <property type="match status" value="1"/>
</dbReference>
<feature type="chain" id="PRO_5045876491" evidence="3">
    <location>
        <begin position="22"/>
        <end position="169"/>
    </location>
</feature>
<dbReference type="SUPFAM" id="SSF103088">
    <property type="entry name" value="OmpA-like"/>
    <property type="match status" value="1"/>
</dbReference>
<feature type="signal peptide" evidence="3">
    <location>
        <begin position="1"/>
        <end position="21"/>
    </location>
</feature>
<feature type="region of interest" description="Disordered" evidence="2">
    <location>
        <begin position="107"/>
        <end position="126"/>
    </location>
</feature>
<proteinExistence type="predicted"/>
<organism evidence="5 6">
    <name type="scientific">Nannocystis pusilla</name>
    <dbReference type="NCBI Taxonomy" id="889268"/>
    <lineage>
        <taxon>Bacteria</taxon>
        <taxon>Pseudomonadati</taxon>
        <taxon>Myxococcota</taxon>
        <taxon>Polyangia</taxon>
        <taxon>Nannocystales</taxon>
        <taxon>Nannocystaceae</taxon>
        <taxon>Nannocystis</taxon>
    </lineage>
</organism>
<feature type="region of interest" description="Disordered" evidence="2">
    <location>
        <begin position="147"/>
        <end position="169"/>
    </location>
</feature>
<dbReference type="Pfam" id="PF00691">
    <property type="entry name" value="OmpA"/>
    <property type="match status" value="1"/>
</dbReference>
<feature type="domain" description="OmpA-like" evidence="4">
    <location>
        <begin position="20"/>
        <end position="140"/>
    </location>
</feature>
<dbReference type="PANTHER" id="PTHR30329:SF19">
    <property type="entry name" value="OUTER MEMBRANE PROTEIN, OMPA FAMILY"/>
    <property type="match status" value="1"/>
</dbReference>
<evidence type="ECO:0000313" key="6">
    <source>
        <dbReference type="Proteomes" id="UP001139031"/>
    </source>
</evidence>
<sequence>MVRAALALVLLLVACKQTGGAASPPPEVPPAFFAAGSNILTFDDRPVVQQAAQELEKNPALHVLLIGRTDSRGKVDQNMELGLQRAREMREAILLKAAGKVDPTRVHIGSRGQAEPTGDNNTEEGRAANRRVEFFFYYPDGTPLKSRFTGPIVIEGEDPEPAPSPAPPK</sequence>